<dbReference type="AlphaFoldDB" id="A0A974BNE3"/>
<protein>
    <submittedName>
        <fullName evidence="1">Uncharacterized protein</fullName>
    </submittedName>
</protein>
<reference evidence="1" key="1">
    <citation type="submission" date="2016-05" db="EMBL/GenBank/DDBJ databases">
        <title>WGS assembly of Xenopus laevis.</title>
        <authorList>
            <person name="Session A."/>
            <person name="Uno Y."/>
            <person name="Kwon T."/>
            <person name="Chapman J."/>
            <person name="Toyoda A."/>
            <person name="Takahashi S."/>
            <person name="Fukui A."/>
            <person name="Hikosaka A."/>
            <person name="Putnam N."/>
            <person name="Stites J."/>
            <person name="Van Heeringen S."/>
            <person name="Quigley I."/>
            <person name="Heinz S."/>
            <person name="Hellsten U."/>
            <person name="Lyons J."/>
            <person name="Suzuki A."/>
            <person name="Kondo M."/>
            <person name="Ogino H."/>
            <person name="Ochi H."/>
            <person name="Bogdanovic O."/>
            <person name="Lister R."/>
            <person name="Georgiou G."/>
            <person name="Paranjpe S."/>
            <person name="Van Kruijsbergen I."/>
            <person name="Mozaffari S."/>
            <person name="Shu S."/>
            <person name="Schmutz J."/>
            <person name="Jenkins J."/>
            <person name="Grimwood J."/>
            <person name="Carlson J."/>
            <person name="Mitros T."/>
            <person name="Simakov O."/>
            <person name="Heald R."/>
            <person name="Miller K."/>
            <person name="Haudenschild C."/>
            <person name="Kuroki Y."/>
            <person name="Tanaka T."/>
            <person name="Michiue T."/>
            <person name="Watanabe M."/>
            <person name="Kinoshita T."/>
            <person name="Ohta Y."/>
            <person name="Mawaribuchi S."/>
            <person name="Suzuki Y."/>
            <person name="Haramoto Y."/>
            <person name="Yamamoto T."/>
            <person name="Takagi C."/>
            <person name="Kitzman J."/>
            <person name="Shendure J."/>
            <person name="Nakayama T."/>
            <person name="Izutsu Y."/>
            <person name="Robert J."/>
            <person name="Dichmann D."/>
            <person name="Flajnik M."/>
            <person name="Houston D."/>
            <person name="Marcotte E."/>
            <person name="Wallingford J."/>
            <person name="Ito Y."/>
            <person name="Asashima M."/>
            <person name="Ueno N."/>
            <person name="Matsuda Y."/>
            <person name="Jan Veenstra G."/>
            <person name="Fujiyama A."/>
            <person name="Harland R."/>
            <person name="Taira M."/>
            <person name="Rokhsar D.S."/>
        </authorList>
    </citation>
    <scope>NUCLEOTIDE SEQUENCE</scope>
    <source>
        <strain evidence="1">J</strain>
        <tissue evidence="1">Blood</tissue>
    </source>
</reference>
<evidence type="ECO:0000313" key="1">
    <source>
        <dbReference type="EMBL" id="OCT55147.1"/>
    </source>
</evidence>
<dbReference type="EMBL" id="KV546945">
    <property type="protein sequence ID" value="OCT55147.1"/>
    <property type="molecule type" value="Genomic_DNA"/>
</dbReference>
<organism evidence="1">
    <name type="scientific">Xenopus laevis</name>
    <name type="common">African clawed frog</name>
    <dbReference type="NCBI Taxonomy" id="8355"/>
    <lineage>
        <taxon>Eukaryota</taxon>
        <taxon>Metazoa</taxon>
        <taxon>Chordata</taxon>
        <taxon>Craniata</taxon>
        <taxon>Vertebrata</taxon>
        <taxon>Euteleostomi</taxon>
        <taxon>Amphibia</taxon>
        <taxon>Batrachia</taxon>
        <taxon>Anura</taxon>
        <taxon>Pipoidea</taxon>
        <taxon>Pipidae</taxon>
        <taxon>Xenopodinae</taxon>
        <taxon>Xenopus</taxon>
        <taxon>Xenopus</taxon>
    </lineage>
</organism>
<accession>A0A974BNE3</accession>
<name>A0A974BNE3_XENLA</name>
<sequence length="68" mass="7743">MLIPIMITVQQSSSFKFINVQILCCICMYVSASPVKRGKPLDRPGPFGNVRNGKFDICAMHPEWWTLK</sequence>
<gene>
    <name evidence="1" type="ORF">XELAEV_18004537mg</name>
</gene>
<proteinExistence type="predicted"/>
<dbReference type="Proteomes" id="UP000694892">
    <property type="component" value="Unassembled WGS sequence"/>
</dbReference>